<feature type="chain" id="PRO_5002733679" description="Collagen-like protein" evidence="2">
    <location>
        <begin position="25"/>
        <end position="140"/>
    </location>
</feature>
<evidence type="ECO:0000256" key="1">
    <source>
        <dbReference type="SAM" id="MobiDB-lite"/>
    </source>
</evidence>
<proteinExistence type="predicted"/>
<evidence type="ECO:0000313" key="3">
    <source>
        <dbReference type="EMBL" id="EDQ01900.1"/>
    </source>
</evidence>
<dbReference type="EMBL" id="ABIC01000006">
    <property type="protein sequence ID" value="EDQ01900.1"/>
    <property type="molecule type" value="Genomic_DNA"/>
</dbReference>
<keyword evidence="4" id="KW-1185">Reference proteome</keyword>
<feature type="region of interest" description="Disordered" evidence="1">
    <location>
        <begin position="28"/>
        <end position="51"/>
    </location>
</feature>
<dbReference type="STRING" id="314608.KT99_08333"/>
<evidence type="ECO:0000313" key="4">
    <source>
        <dbReference type="Proteomes" id="UP000005839"/>
    </source>
</evidence>
<evidence type="ECO:0008006" key="5">
    <source>
        <dbReference type="Google" id="ProtNLM"/>
    </source>
</evidence>
<reference evidence="3 4" key="1">
    <citation type="submission" date="2007-10" db="EMBL/GenBank/DDBJ databases">
        <authorList>
            <person name="Yayanos A."/>
            <person name="Ferriera S."/>
            <person name="Johnson J."/>
            <person name="Kravitz S."/>
            <person name="Halpern A."/>
            <person name="Remington K."/>
            <person name="Beeson K."/>
            <person name="Tran B."/>
            <person name="Rogers Y.-H."/>
            <person name="Friedman R."/>
            <person name="Venter J.C."/>
        </authorList>
    </citation>
    <scope>NUCLEOTIDE SEQUENCE [LARGE SCALE GENOMIC DNA]</scope>
    <source>
        <strain evidence="3 4">KT99</strain>
    </source>
</reference>
<evidence type="ECO:0000256" key="2">
    <source>
        <dbReference type="SAM" id="SignalP"/>
    </source>
</evidence>
<dbReference type="Gene3D" id="1.20.5.320">
    <property type="entry name" value="6-Phosphogluconate Dehydrogenase, domain 3"/>
    <property type="match status" value="1"/>
</dbReference>
<gene>
    <name evidence="3" type="ORF">KT99_08333</name>
</gene>
<accession>A9D1Q7</accession>
<dbReference type="RefSeq" id="WP_005497197.1">
    <property type="nucleotide sequence ID" value="NZ_ABIC01000006.1"/>
</dbReference>
<feature type="compositionally biased region" description="Gly residues" evidence="1">
    <location>
        <begin position="36"/>
        <end position="45"/>
    </location>
</feature>
<organism evidence="3 4">
    <name type="scientific">Shewanella benthica KT99</name>
    <dbReference type="NCBI Taxonomy" id="314608"/>
    <lineage>
        <taxon>Bacteria</taxon>
        <taxon>Pseudomonadati</taxon>
        <taxon>Pseudomonadota</taxon>
        <taxon>Gammaproteobacteria</taxon>
        <taxon>Alteromonadales</taxon>
        <taxon>Shewanellaceae</taxon>
        <taxon>Shewanella</taxon>
    </lineage>
</organism>
<protein>
    <recommendedName>
        <fullName evidence="5">Collagen-like protein</fullName>
    </recommendedName>
</protein>
<name>A9D1Q7_9GAMM</name>
<dbReference type="PROSITE" id="PS51257">
    <property type="entry name" value="PROKAR_LIPOPROTEIN"/>
    <property type="match status" value="1"/>
</dbReference>
<dbReference type="Proteomes" id="UP000005839">
    <property type="component" value="Unassembled WGS sequence"/>
</dbReference>
<feature type="signal peptide" evidence="2">
    <location>
        <begin position="1"/>
        <end position="24"/>
    </location>
</feature>
<sequence length="140" mass="14867">MLNTKKSKLWLLLAAAMTMGVVGCSDGEDGKNGADGQPGGPGSPGDPGTSGLHIDMATEAVANISNATYADGIITVDFDLENKQNIGLYGLSAENEFHDFRFSLAQLETNEGSELKQWISLLNETTNDAGTTFEQRLNNV</sequence>
<dbReference type="AlphaFoldDB" id="A9D1Q7"/>
<comment type="caution">
    <text evidence="3">The sequence shown here is derived from an EMBL/GenBank/DDBJ whole genome shotgun (WGS) entry which is preliminary data.</text>
</comment>
<keyword evidence="2" id="KW-0732">Signal</keyword>